<feature type="compositionally biased region" description="Polar residues" evidence="1">
    <location>
        <begin position="43"/>
        <end position="56"/>
    </location>
</feature>
<dbReference type="SUPFAM" id="SSF56672">
    <property type="entry name" value="DNA/RNA polymerases"/>
    <property type="match status" value="1"/>
</dbReference>
<name>A0A9D3YDP7_DREPO</name>
<keyword evidence="3" id="KW-1185">Reference proteome</keyword>
<proteinExistence type="predicted"/>
<dbReference type="PANTHER" id="PTHR33064:SF29">
    <property type="entry name" value="PEPTIDASE A2 DOMAIN-CONTAINING PROTEIN-RELATED"/>
    <property type="match status" value="1"/>
</dbReference>
<dbReference type="EMBL" id="JAIWYP010000016">
    <property type="protein sequence ID" value="KAH3698495.1"/>
    <property type="molecule type" value="Genomic_DNA"/>
</dbReference>
<dbReference type="AlphaFoldDB" id="A0A9D3YDP7"/>
<feature type="compositionally biased region" description="Low complexity" evidence="1">
    <location>
        <begin position="28"/>
        <end position="42"/>
    </location>
</feature>
<dbReference type="InterPro" id="IPR043502">
    <property type="entry name" value="DNA/RNA_pol_sf"/>
</dbReference>
<dbReference type="InterPro" id="IPR043128">
    <property type="entry name" value="Rev_trsase/Diguanyl_cyclase"/>
</dbReference>
<dbReference type="InterPro" id="IPR051320">
    <property type="entry name" value="Viral_Replic_Matur_Polypro"/>
</dbReference>
<accession>A0A9D3YDP7</accession>
<feature type="region of interest" description="Disordered" evidence="1">
    <location>
        <begin position="25"/>
        <end position="56"/>
    </location>
</feature>
<reference evidence="2" key="1">
    <citation type="journal article" date="2019" name="bioRxiv">
        <title>The Genome of the Zebra Mussel, Dreissena polymorpha: A Resource for Invasive Species Research.</title>
        <authorList>
            <person name="McCartney M.A."/>
            <person name="Auch B."/>
            <person name="Kono T."/>
            <person name="Mallez S."/>
            <person name="Zhang Y."/>
            <person name="Obille A."/>
            <person name="Becker A."/>
            <person name="Abrahante J.E."/>
            <person name="Garbe J."/>
            <person name="Badalamenti J.P."/>
            <person name="Herman A."/>
            <person name="Mangelson H."/>
            <person name="Liachko I."/>
            <person name="Sullivan S."/>
            <person name="Sone E.D."/>
            <person name="Koren S."/>
            <person name="Silverstein K.A.T."/>
            <person name="Beckman K.B."/>
            <person name="Gohl D.M."/>
        </authorList>
    </citation>
    <scope>NUCLEOTIDE SEQUENCE</scope>
    <source>
        <strain evidence="2">Duluth1</strain>
        <tissue evidence="2">Whole animal</tissue>
    </source>
</reference>
<dbReference type="Gene3D" id="3.30.70.270">
    <property type="match status" value="1"/>
</dbReference>
<reference evidence="2" key="2">
    <citation type="submission" date="2020-11" db="EMBL/GenBank/DDBJ databases">
        <authorList>
            <person name="McCartney M.A."/>
            <person name="Auch B."/>
            <person name="Kono T."/>
            <person name="Mallez S."/>
            <person name="Becker A."/>
            <person name="Gohl D.M."/>
            <person name="Silverstein K.A.T."/>
            <person name="Koren S."/>
            <person name="Bechman K.B."/>
            <person name="Herman A."/>
            <person name="Abrahante J.E."/>
            <person name="Garbe J."/>
        </authorList>
    </citation>
    <scope>NUCLEOTIDE SEQUENCE</scope>
    <source>
        <strain evidence="2">Duluth1</strain>
        <tissue evidence="2">Whole animal</tissue>
    </source>
</reference>
<protein>
    <recommendedName>
        <fullName evidence="4">Reverse transcriptase</fullName>
    </recommendedName>
</protein>
<evidence type="ECO:0000256" key="1">
    <source>
        <dbReference type="SAM" id="MobiDB-lite"/>
    </source>
</evidence>
<dbReference type="PANTHER" id="PTHR33064">
    <property type="entry name" value="POL PROTEIN"/>
    <property type="match status" value="1"/>
</dbReference>
<comment type="caution">
    <text evidence="2">The sequence shown here is derived from an EMBL/GenBank/DDBJ whole genome shotgun (WGS) entry which is preliminary data.</text>
</comment>
<evidence type="ECO:0000313" key="3">
    <source>
        <dbReference type="Proteomes" id="UP000828390"/>
    </source>
</evidence>
<dbReference type="Proteomes" id="UP000828390">
    <property type="component" value="Unassembled WGS sequence"/>
</dbReference>
<sequence>MNDYGTQDDSNKEILPLTITKPWKTTRRNSVSATSVTSNNNREPGTTTSDRTHSATSVEAIRQFPRPKCVRDVRSILGAAGFYRRFCPSYSEVVEPLINLTRKNFAHLRGTNPKTSPEQSVELKSVFPHPPGSHFHDDRAKNVTSRVKLPPPGRHVIQLTGTIFQLNSRIKETNVLIKFHENWAKNLTSRVKMPRPLAAVFFFPIWTIFELVRKINKTNVLTNFHDDWAKIVTSRVFTRKTAPPTGGHVFQRAEPL</sequence>
<evidence type="ECO:0000313" key="2">
    <source>
        <dbReference type="EMBL" id="KAH3698495.1"/>
    </source>
</evidence>
<evidence type="ECO:0008006" key="4">
    <source>
        <dbReference type="Google" id="ProtNLM"/>
    </source>
</evidence>
<organism evidence="2 3">
    <name type="scientific">Dreissena polymorpha</name>
    <name type="common">Zebra mussel</name>
    <name type="synonym">Mytilus polymorpha</name>
    <dbReference type="NCBI Taxonomy" id="45954"/>
    <lineage>
        <taxon>Eukaryota</taxon>
        <taxon>Metazoa</taxon>
        <taxon>Spiralia</taxon>
        <taxon>Lophotrochozoa</taxon>
        <taxon>Mollusca</taxon>
        <taxon>Bivalvia</taxon>
        <taxon>Autobranchia</taxon>
        <taxon>Heteroconchia</taxon>
        <taxon>Euheterodonta</taxon>
        <taxon>Imparidentia</taxon>
        <taxon>Neoheterodontei</taxon>
        <taxon>Myida</taxon>
        <taxon>Dreissenoidea</taxon>
        <taxon>Dreissenidae</taxon>
        <taxon>Dreissena</taxon>
    </lineage>
</organism>
<gene>
    <name evidence="2" type="ORF">DPMN_086017</name>
</gene>